<feature type="domain" description="CS" evidence="9">
    <location>
        <begin position="1701"/>
        <end position="1790"/>
    </location>
</feature>
<evidence type="ECO:0000256" key="3">
    <source>
        <dbReference type="ARBA" id="ARBA00022741"/>
    </source>
</evidence>
<feature type="compositionally biased region" description="Acidic residues" evidence="8">
    <location>
        <begin position="1846"/>
        <end position="1857"/>
    </location>
</feature>
<reference evidence="10" key="3">
    <citation type="submission" date="2020-05" db="UniProtKB">
        <authorList>
            <consortium name="EnsemblMetazoa"/>
        </authorList>
    </citation>
    <scope>IDENTIFICATION</scope>
    <source>
        <strain evidence="10">PEST</strain>
    </source>
</reference>
<dbReference type="PANTHER" id="PTHR22655">
    <property type="entry name" value="ATP-DEPENDENT RNA HELICASE TDRD12-RELATED"/>
    <property type="match status" value="1"/>
</dbReference>
<dbReference type="CDD" id="cd20435">
    <property type="entry name" value="Tudor_TDRD12_rpt2"/>
    <property type="match status" value="1"/>
</dbReference>
<keyword evidence="4" id="KW-0378">Hydrolase</keyword>
<dbReference type="FunCoup" id="A0A1S4H6W7">
    <property type="interactions" value="3"/>
</dbReference>
<feature type="region of interest" description="Disordered" evidence="8">
    <location>
        <begin position="309"/>
        <end position="397"/>
    </location>
</feature>
<keyword evidence="3" id="KW-0547">Nucleotide-binding</keyword>
<keyword evidence="5" id="KW-0347">Helicase</keyword>
<reference evidence="10 11" key="2">
    <citation type="journal article" date="2004" name="Trends Parasitol.">
        <title>The Anopheles gambiae genome: an update.</title>
        <authorList>
            <person name="Mongin E."/>
            <person name="Louis C."/>
            <person name="Holt R.A."/>
            <person name="Birney E."/>
            <person name="Collins F.H."/>
        </authorList>
    </citation>
    <scope>NUCLEOTIDE SEQUENCE [LARGE SCALE GENOMIC DNA]</scope>
    <source>
        <strain evidence="10 11">PEST</strain>
    </source>
</reference>
<dbReference type="InterPro" id="IPR002999">
    <property type="entry name" value="Tudor"/>
</dbReference>
<feature type="region of interest" description="Disordered" evidence="8">
    <location>
        <begin position="252"/>
        <end position="271"/>
    </location>
</feature>
<dbReference type="Proteomes" id="UP000007062">
    <property type="component" value="Chromosome 3L"/>
</dbReference>
<dbReference type="SMART" id="SM00333">
    <property type="entry name" value="TUDOR"/>
    <property type="match status" value="2"/>
</dbReference>
<dbReference type="SUPFAM" id="SSF63748">
    <property type="entry name" value="Tudor/PWWP/MBT"/>
    <property type="match status" value="3"/>
</dbReference>
<feature type="compositionally biased region" description="Polar residues" evidence="8">
    <location>
        <begin position="468"/>
        <end position="502"/>
    </location>
</feature>
<comment type="catalytic activity">
    <reaction evidence="7">
        <text>ATP + H2O = ADP + phosphate + H(+)</text>
        <dbReference type="Rhea" id="RHEA:13065"/>
        <dbReference type="ChEBI" id="CHEBI:15377"/>
        <dbReference type="ChEBI" id="CHEBI:15378"/>
        <dbReference type="ChEBI" id="CHEBI:30616"/>
        <dbReference type="ChEBI" id="CHEBI:43474"/>
        <dbReference type="ChEBI" id="CHEBI:456216"/>
        <dbReference type="EC" id="3.6.4.13"/>
    </reaction>
</comment>
<feature type="compositionally biased region" description="Basic and acidic residues" evidence="8">
    <location>
        <begin position="1286"/>
        <end position="1295"/>
    </location>
</feature>
<dbReference type="EMBL" id="AAAB01008090">
    <property type="status" value="NOT_ANNOTATED_CDS"/>
    <property type="molecule type" value="Genomic_DNA"/>
</dbReference>
<evidence type="ECO:0000256" key="2">
    <source>
        <dbReference type="ARBA" id="ARBA00022737"/>
    </source>
</evidence>
<feature type="region of interest" description="Disordered" evidence="8">
    <location>
        <begin position="1832"/>
        <end position="1863"/>
    </location>
</feature>
<keyword evidence="6" id="KW-0067">ATP-binding</keyword>
<sequence>MGTPEHQSNRSPSTMESRIFITHYINPHQFWYKPFHPGSRKKQQKQLQDAIDEYCEQHYLNQSIGHYEPVFGEVVAFYDPSLARWTRCSVDGVRVDGKGTQRYRLWSIDEGCPKTVGIEQLRPLPDHFHDRSTSGVKRGAIKNIFPAQCVFDPREEQLRIMECGGWAETANIMLRSFIDSNQQLCFTSVTPYTVGKESIHFGDLLFVTKSKTYNAANLLVENAMGLTVEPKNFIIHARNGCNVLHRPSSIVSGSLSQGNSSGDTYTIPVDQQRNEGISLLNGVNEREFDESVSMVGTGAKNNQPVVAAEPLPVRQPPPPSVPAASTAASDRTSVPREASKSSESSGSKKSIGLAQKLKLLKAQKLKTASPNTSKERESSSTGTGSQASGHHSNRDPFEQIRKDAYALTIDVGLSEKAEYELLKAAKATETSTAKVVEAPPMEHKPKVVENAAVVPTKAVEPKAKTPTKPMQVQVTPTKASPQPQETTPSPAAINSTASTEMTPPSGAGGGSSLKQRLMQRIANAKAQQQSKQKQEPEQPQSPELSFAPAGITNDQLIQRYLEQPTVQSNAEMKKFEKVIQGEKCIFSRRSHYRVLVHGAKTPKPIDRIAAANFSPRVHQELDQLGIKSLQRLQAYSWPHILRENSFICVNGASTGKTFAYLPAVCSVVQRQIEESLVEAASGPVGIIATYTSREVQRIARYRNMVICIGAFLEAAVYAKARFVIQTFVGEERKQTELIRHLKQHDYRSERTIVFGNDSDDLVPIVNALRQNSINHIVGSERMVLQQHAGFSNWDELQPGDMVVLVCSDTVLGDLKISKAQHIIHYSLAATWSSFTRRYACSFGYYDCPYLPAKGKEGGKGLASSLVLLNEKNNQQLPRLVDFLELHQEQIPEELAVNAQKIRSILESSRVASGRAVSMLCTYILGFAVCRAARNCVFRHTLTLDDLAPDSVPRSGKVRMKICHVFSPAHFAARLEHHCPAGESEWTVLNDTKRYMLQDMALQVYFNNESRHQMHGDPHRNDLCVVFEDQKYWRCQIINYDETKTDNVEVQLLAIDTGRIMHMKAYALLHLPEQFRALPAQAINVRLAAIVPHDYEQHWDKIATNTVRRWIENYATRPNCSIQGNVLLALKDTVWVDELYLVEELDGMKTTVTVERIRASLIAKQYGVGDKESFERIRKLVRDCEKHGMQLLRREVEELERDGKAGAAAAMDDVLEMVEGVGDDELMRGGIGTGEISFDSNETLKQLVHVDVPIKDDQGMRVSDDEHEKQNDSSESDDRGTQISDQEQGKEAEKLNTTESSATSDEIDNGKRQQTTIAHATPPSVPDDDDEGEVLQKLPEIVTTSAAEESIAEDTDIVQSKLMPIEADSTMSSSSSFELVSPAQEATAQYQFDSLLVGKNYSVMIGHYLTPDNFYVSQSNRIREVDALIKEFTNEPLTPLNHPRVGQHCLALFENFYHRGRIVSVLSEGREVDVFLVDFGGTVRCREIFKASDNLLSSVPFLAIKGSFAHIHPPGGATEWTGEVADAIYDRWLEQHNQGTMYAIVTKVLPWVEQDGEQRIEGCHRYEMVLCDANSQDMFSIVSDIAYDGLAMWVGNEDGVSSTVPDTDEDDNFTQVNFTHEELMELMQKASSAPRNGGATHGPARAIKEAVPDSRCNAAEQLPVEKKAAGRSLETSDDEKSAIRAARRQRRTLKELRLDCDYRFPSTVWDQDEYFVVLHVHAPDVKRYNLTLTHTSLLLQFVREDEGERFVLGLTLRNPIVPRDSVHGVRGLTIVLRLRKLVPGLRWPTLDTLGSKRLRWVQFGRGGGAGDSSSDEMVKENRWKDLLRAHLDSSSVDSVGSGNEQTLQDDSDAEDEDGVFLGLN</sequence>
<name>A0A1S4H6W7_ANOGA</name>
<evidence type="ECO:0000256" key="7">
    <source>
        <dbReference type="ARBA" id="ARBA00047984"/>
    </source>
</evidence>
<organism evidence="10 11">
    <name type="scientific">Anopheles gambiae</name>
    <name type="common">African malaria mosquito</name>
    <dbReference type="NCBI Taxonomy" id="7165"/>
    <lineage>
        <taxon>Eukaryota</taxon>
        <taxon>Metazoa</taxon>
        <taxon>Ecdysozoa</taxon>
        <taxon>Arthropoda</taxon>
        <taxon>Hexapoda</taxon>
        <taxon>Insecta</taxon>
        <taxon>Pterygota</taxon>
        <taxon>Neoptera</taxon>
        <taxon>Endopterygota</taxon>
        <taxon>Diptera</taxon>
        <taxon>Nematocera</taxon>
        <taxon>Culicoidea</taxon>
        <taxon>Culicidae</taxon>
        <taxon>Anophelinae</taxon>
        <taxon>Anopheles</taxon>
    </lineage>
</organism>
<dbReference type="Gene3D" id="3.40.50.300">
    <property type="entry name" value="P-loop containing nucleotide triphosphate hydrolases"/>
    <property type="match status" value="1"/>
</dbReference>
<dbReference type="EC" id="3.6.4.13" evidence="1"/>
<evidence type="ECO:0000256" key="5">
    <source>
        <dbReference type="ARBA" id="ARBA00022806"/>
    </source>
</evidence>
<dbReference type="GO" id="GO:0016787">
    <property type="term" value="F:hydrolase activity"/>
    <property type="evidence" value="ECO:0007669"/>
    <property type="project" value="UniProtKB-KW"/>
</dbReference>
<feature type="compositionally biased region" description="Basic and acidic residues" evidence="8">
    <location>
        <begin position="1254"/>
        <end position="1279"/>
    </location>
</feature>
<dbReference type="EnsemblMetazoa" id="AGAP011520-RA">
    <property type="protein sequence ID" value="AGAP011520-PA"/>
    <property type="gene ID" value="AGAP011520"/>
</dbReference>
<dbReference type="GO" id="GO:0042078">
    <property type="term" value="P:germ-line stem cell division"/>
    <property type="evidence" value="ECO:0000318"/>
    <property type="project" value="GO_Central"/>
</dbReference>
<dbReference type="GO" id="GO:0005737">
    <property type="term" value="C:cytoplasm"/>
    <property type="evidence" value="ECO:0007669"/>
    <property type="project" value="UniProtKB-ARBA"/>
</dbReference>
<dbReference type="PROSITE" id="PS51203">
    <property type="entry name" value="CS"/>
    <property type="match status" value="1"/>
</dbReference>
<dbReference type="SUPFAM" id="SSF52540">
    <property type="entry name" value="P-loop containing nucleoside triphosphate hydrolases"/>
    <property type="match status" value="1"/>
</dbReference>
<dbReference type="GO" id="GO:0005524">
    <property type="term" value="F:ATP binding"/>
    <property type="evidence" value="ECO:0007669"/>
    <property type="project" value="UniProtKB-KW"/>
</dbReference>
<reference evidence="10 11" key="1">
    <citation type="journal article" date="2002" name="Science">
        <title>The genome sequence of the malaria mosquito Anopheles gambiae.</title>
        <authorList>
            <person name="Holt R.A."/>
            <person name="Subramanian G.M."/>
            <person name="Halpern A."/>
            <person name="Sutton G.G."/>
            <person name="Charlab R."/>
            <person name="Nusskern D.R."/>
            <person name="Wincker P."/>
            <person name="Clark A.G."/>
            <person name="Ribeiro J.M."/>
            <person name="Wides R."/>
            <person name="Salzberg S.L."/>
            <person name="Loftus B."/>
            <person name="Yandell M."/>
            <person name="Majoros W.H."/>
            <person name="Rusch D.B."/>
            <person name="Lai Z."/>
            <person name="Kraft C.L."/>
            <person name="Abril J.F."/>
            <person name="Anthouard V."/>
            <person name="Arensburger P."/>
            <person name="Atkinson P.W."/>
            <person name="Baden H."/>
            <person name="de Berardinis V."/>
            <person name="Baldwin D."/>
            <person name="Benes V."/>
            <person name="Biedler J."/>
            <person name="Blass C."/>
            <person name="Bolanos R."/>
            <person name="Boscus D."/>
            <person name="Barnstead M."/>
            <person name="Cai S."/>
            <person name="Center A."/>
            <person name="Chaturverdi K."/>
            <person name="Christophides G.K."/>
            <person name="Chrystal M.A."/>
            <person name="Clamp M."/>
            <person name="Cravchik A."/>
            <person name="Curwen V."/>
            <person name="Dana A."/>
            <person name="Delcher A."/>
            <person name="Dew I."/>
            <person name="Evans C.A."/>
            <person name="Flanigan M."/>
            <person name="Grundschober-Freimoser A."/>
            <person name="Friedli L."/>
            <person name="Gu Z."/>
            <person name="Guan P."/>
            <person name="Guigo R."/>
            <person name="Hillenmeyer M.E."/>
            <person name="Hladun S.L."/>
            <person name="Hogan J.R."/>
            <person name="Hong Y.S."/>
            <person name="Hoover J."/>
            <person name="Jaillon O."/>
            <person name="Ke Z."/>
            <person name="Kodira C."/>
            <person name="Kokoza E."/>
            <person name="Koutsos A."/>
            <person name="Letunic I."/>
            <person name="Levitsky A."/>
            <person name="Liang Y."/>
            <person name="Lin J.J."/>
            <person name="Lobo N.F."/>
            <person name="Lopez J.R."/>
            <person name="Malek J.A."/>
            <person name="McIntosh T.C."/>
            <person name="Meister S."/>
            <person name="Miller J."/>
            <person name="Mobarry C."/>
            <person name="Mongin E."/>
            <person name="Murphy S.D."/>
            <person name="O'Brochta D.A."/>
            <person name="Pfannkoch C."/>
            <person name="Qi R."/>
            <person name="Regier M.A."/>
            <person name="Remington K."/>
            <person name="Shao H."/>
            <person name="Sharakhova M.V."/>
            <person name="Sitter C.D."/>
            <person name="Shetty J."/>
            <person name="Smith T.J."/>
            <person name="Strong R."/>
            <person name="Sun J."/>
            <person name="Thomasova D."/>
            <person name="Ton L.Q."/>
            <person name="Topalis P."/>
            <person name="Tu Z."/>
            <person name="Unger M.F."/>
            <person name="Walenz B."/>
            <person name="Wang A."/>
            <person name="Wang J."/>
            <person name="Wang M."/>
            <person name="Wang X."/>
            <person name="Woodford K.J."/>
            <person name="Wortman J.R."/>
            <person name="Wu M."/>
            <person name="Yao A."/>
            <person name="Zdobnov E.M."/>
            <person name="Zhang H."/>
            <person name="Zhao Q."/>
            <person name="Zhao S."/>
            <person name="Zhu S.C."/>
            <person name="Zhimulev I."/>
            <person name="Coluzzi M."/>
            <person name="della Torre A."/>
            <person name="Roth C.W."/>
            <person name="Louis C."/>
            <person name="Kalush F."/>
            <person name="Mural R.J."/>
            <person name="Myers E.W."/>
            <person name="Adams M.D."/>
            <person name="Smith H.O."/>
            <person name="Broder S."/>
            <person name="Gardner M.J."/>
            <person name="Fraser C.M."/>
            <person name="Birney E."/>
            <person name="Bork P."/>
            <person name="Brey P.T."/>
            <person name="Venter J.C."/>
            <person name="Weissenbach J."/>
            <person name="Kafatos F.C."/>
            <person name="Collins F.H."/>
            <person name="Hoffman S.L."/>
        </authorList>
    </citation>
    <scope>NUCLEOTIDE SEQUENCE [LARGE SCALE GENOMIC DNA]</scope>
    <source>
        <strain evidence="10 11">PEST</strain>
    </source>
</reference>
<evidence type="ECO:0000256" key="8">
    <source>
        <dbReference type="SAM" id="MobiDB-lite"/>
    </source>
</evidence>
<evidence type="ECO:0000313" key="10">
    <source>
        <dbReference type="EnsemblMetazoa" id="AGAP011520-PA"/>
    </source>
</evidence>
<dbReference type="CDD" id="cd06463">
    <property type="entry name" value="p23_like"/>
    <property type="match status" value="1"/>
</dbReference>
<dbReference type="Pfam" id="PF00567">
    <property type="entry name" value="TUDOR"/>
    <property type="match status" value="3"/>
</dbReference>
<evidence type="ECO:0000259" key="9">
    <source>
        <dbReference type="PROSITE" id="PS51203"/>
    </source>
</evidence>
<dbReference type="Gene3D" id="2.30.30.140">
    <property type="match status" value="3"/>
</dbReference>
<keyword evidence="11" id="KW-1185">Reference proteome</keyword>
<dbReference type="InterPro" id="IPR027417">
    <property type="entry name" value="P-loop_NTPase"/>
</dbReference>
<feature type="region of interest" description="Disordered" evidence="8">
    <location>
        <begin position="459"/>
        <end position="547"/>
    </location>
</feature>
<evidence type="ECO:0000256" key="4">
    <source>
        <dbReference type="ARBA" id="ARBA00022801"/>
    </source>
</evidence>
<dbReference type="InParanoid" id="A0A1S4H6W7"/>
<accession>A0A1S4H6W7</accession>
<dbReference type="InterPro" id="IPR008978">
    <property type="entry name" value="HSP20-like_chaperone"/>
</dbReference>
<evidence type="ECO:0000256" key="6">
    <source>
        <dbReference type="ARBA" id="ARBA00022840"/>
    </source>
</evidence>
<dbReference type="Gene3D" id="2.40.50.90">
    <property type="match status" value="1"/>
</dbReference>
<dbReference type="InterPro" id="IPR035437">
    <property type="entry name" value="SNase_OB-fold_sf"/>
</dbReference>
<feature type="compositionally biased region" description="Low complexity" evidence="8">
    <location>
        <begin position="379"/>
        <end position="390"/>
    </location>
</feature>
<dbReference type="Gene3D" id="2.60.40.790">
    <property type="match status" value="1"/>
</dbReference>
<feature type="compositionally biased region" description="Low complexity" evidence="8">
    <location>
        <begin position="524"/>
        <end position="543"/>
    </location>
</feature>
<evidence type="ECO:0000256" key="1">
    <source>
        <dbReference type="ARBA" id="ARBA00012552"/>
    </source>
</evidence>
<feature type="compositionally biased region" description="Low complexity" evidence="8">
    <location>
        <begin position="1832"/>
        <end position="1841"/>
    </location>
</feature>
<keyword evidence="2" id="KW-0677">Repeat</keyword>
<feature type="compositionally biased region" description="Low complexity" evidence="8">
    <location>
        <begin position="341"/>
        <end position="357"/>
    </location>
</feature>
<dbReference type="PANTHER" id="PTHR22655:SF2">
    <property type="entry name" value="ATP-DEPENDENT RNA HELICASE TDRD12-RELATED"/>
    <property type="match status" value="1"/>
</dbReference>
<dbReference type="GO" id="GO:0003724">
    <property type="term" value="F:RNA helicase activity"/>
    <property type="evidence" value="ECO:0007669"/>
    <property type="project" value="UniProtKB-EC"/>
</dbReference>
<dbReference type="VEuPathDB" id="VectorBase:AGAP011520"/>
<evidence type="ECO:0000313" key="11">
    <source>
        <dbReference type="Proteomes" id="UP000007062"/>
    </source>
</evidence>
<protein>
    <recommendedName>
        <fullName evidence="1">RNA helicase</fullName>
        <ecNumber evidence="1">3.6.4.13</ecNumber>
    </recommendedName>
</protein>
<proteinExistence type="predicted"/>
<dbReference type="VEuPathDB" id="VectorBase:AGAMI1_004029"/>
<feature type="region of interest" description="Disordered" evidence="8">
    <location>
        <begin position="1254"/>
        <end position="1330"/>
    </location>
</feature>
<dbReference type="SUPFAM" id="SSF49764">
    <property type="entry name" value="HSP20-like chaperones"/>
    <property type="match status" value="1"/>
</dbReference>
<dbReference type="InterPro" id="IPR007052">
    <property type="entry name" value="CS_dom"/>
</dbReference>
<dbReference type="VEuPathDB" id="VectorBase:AGAMI1_007363"/>